<keyword evidence="5" id="KW-0597">Phosphoprotein</keyword>
<evidence type="ECO:0000313" key="12">
    <source>
        <dbReference type="EMBL" id="MCZ0963000.1"/>
    </source>
</evidence>
<gene>
    <name evidence="12" type="ORF">OU682_15380</name>
</gene>
<dbReference type="EC" id="1.1.1.45" evidence="8"/>
<dbReference type="InterPro" id="IPR006176">
    <property type="entry name" value="3-OHacyl-CoA_DH_NAD-bd"/>
</dbReference>
<proteinExistence type="inferred from homology"/>
<dbReference type="Gene3D" id="3.40.50.720">
    <property type="entry name" value="NAD(P)-binding Rossmann-like Domain"/>
    <property type="match status" value="1"/>
</dbReference>
<dbReference type="Pfam" id="PF00725">
    <property type="entry name" value="3HCDH"/>
    <property type="match status" value="1"/>
</dbReference>
<name>A0ABT4J7A2_9RHOB</name>
<organism evidence="12 13">
    <name type="scientific">Paracoccus benzoatiresistens</name>
    <dbReference type="NCBI Taxonomy" id="2997341"/>
    <lineage>
        <taxon>Bacteria</taxon>
        <taxon>Pseudomonadati</taxon>
        <taxon>Pseudomonadota</taxon>
        <taxon>Alphaproteobacteria</taxon>
        <taxon>Rhodobacterales</taxon>
        <taxon>Paracoccaceae</taxon>
        <taxon>Paracoccus</taxon>
    </lineage>
</organism>
<dbReference type="SUPFAM" id="SSF48179">
    <property type="entry name" value="6-phosphogluconate dehydrogenase C-terminal domain-like"/>
    <property type="match status" value="1"/>
</dbReference>
<dbReference type="Pfam" id="PF02737">
    <property type="entry name" value="3HCDH_N"/>
    <property type="match status" value="1"/>
</dbReference>
<dbReference type="PANTHER" id="PTHR48075">
    <property type="entry name" value="3-HYDROXYACYL-COA DEHYDROGENASE FAMILY PROTEIN"/>
    <property type="match status" value="1"/>
</dbReference>
<comment type="caution">
    <text evidence="12">The sequence shown here is derived from an EMBL/GenBank/DDBJ whole genome shotgun (WGS) entry which is preliminary data.</text>
</comment>
<dbReference type="InterPro" id="IPR008927">
    <property type="entry name" value="6-PGluconate_DH-like_C_sf"/>
</dbReference>
<evidence type="ECO:0000256" key="7">
    <source>
        <dbReference type="ARBA" id="ARBA00023027"/>
    </source>
</evidence>
<keyword evidence="4" id="KW-0963">Cytoplasm</keyword>
<dbReference type="EMBL" id="JAPTYD010000026">
    <property type="protein sequence ID" value="MCZ0963000.1"/>
    <property type="molecule type" value="Genomic_DNA"/>
</dbReference>
<dbReference type="InterPro" id="IPR013328">
    <property type="entry name" value="6PGD_dom2"/>
</dbReference>
<comment type="subcellular location">
    <subcellularLocation>
        <location evidence="1">Cytoplasm</location>
    </subcellularLocation>
</comment>
<dbReference type="RefSeq" id="WP_268943055.1">
    <property type="nucleotide sequence ID" value="NZ_JAPTYD010000026.1"/>
</dbReference>
<comment type="subunit">
    <text evidence="3">Homodimer.</text>
</comment>
<sequence length="312" mass="34025">MTSVAVVGAGLIGRSWAVCFARAGWTVRLWDPMTGASAAACDYIAAMLPDMAAADLLGGHAAEDVLTRITVIADLEDALQGVHHVQENAPENLEQKRRLFGDLDRFTPPEAVIASSTSALLPSAFTGDLAGRARCIVAHPVNPPHLIPLVELVPAPWTAPATIDRTEVLMKDIGQAPVRLEHEIEGFLLNRLQAAVLDEAFRLVADGYGSAEAIDGCMRDGLAMRWSFMGPFETIDLNAPGGVRDYVERYQGMFRGLTDTMRQSADWAGPVLERIEADLRRKLAAADLPQRQMWRDKKLMALAAHRRAYSTD</sequence>
<evidence type="ECO:0000256" key="2">
    <source>
        <dbReference type="ARBA" id="ARBA00009463"/>
    </source>
</evidence>
<dbReference type="InterPro" id="IPR022694">
    <property type="entry name" value="3-OHacyl-CoA_DH"/>
</dbReference>
<keyword evidence="7" id="KW-0520">NAD</keyword>
<keyword evidence="6 12" id="KW-0560">Oxidoreductase</keyword>
<evidence type="ECO:0000259" key="11">
    <source>
        <dbReference type="Pfam" id="PF02737"/>
    </source>
</evidence>
<evidence type="ECO:0000256" key="5">
    <source>
        <dbReference type="ARBA" id="ARBA00022553"/>
    </source>
</evidence>
<dbReference type="InterPro" id="IPR006180">
    <property type="entry name" value="3-OHacyl-CoA_DH_CS"/>
</dbReference>
<protein>
    <recommendedName>
        <fullName evidence="9">L-gulonate 3-dehydrogenase</fullName>
        <ecNumber evidence="8">1.1.1.45</ecNumber>
    </recommendedName>
    <alternativeName>
        <fullName evidence="9">L-gulonate 3-dehydrogenase</fullName>
    </alternativeName>
</protein>
<dbReference type="InterPro" id="IPR006108">
    <property type="entry name" value="3HC_DH_C"/>
</dbReference>
<dbReference type="GO" id="GO:0003857">
    <property type="term" value="F:(3S)-3-hydroxyacyl-CoA dehydrogenase (NAD+) activity"/>
    <property type="evidence" value="ECO:0007669"/>
    <property type="project" value="UniProtKB-EC"/>
</dbReference>
<evidence type="ECO:0000256" key="8">
    <source>
        <dbReference type="ARBA" id="ARBA00038962"/>
    </source>
</evidence>
<evidence type="ECO:0000313" key="13">
    <source>
        <dbReference type="Proteomes" id="UP001149822"/>
    </source>
</evidence>
<reference evidence="12" key="1">
    <citation type="submission" date="2022-12" db="EMBL/GenBank/DDBJ databases">
        <title>Paracoccus sp. EF6 isolated from a lake water.</title>
        <authorList>
            <person name="Liu H."/>
        </authorList>
    </citation>
    <scope>NUCLEOTIDE SEQUENCE</scope>
    <source>
        <strain evidence="12">EF6</strain>
    </source>
</reference>
<dbReference type="InterPro" id="IPR036291">
    <property type="entry name" value="NAD(P)-bd_dom_sf"/>
</dbReference>
<feature type="domain" description="3-hydroxyacyl-CoA dehydrogenase NAD binding" evidence="11">
    <location>
        <begin position="3"/>
        <end position="180"/>
    </location>
</feature>
<dbReference type="NCBIfam" id="NF004783">
    <property type="entry name" value="PRK06129.1"/>
    <property type="match status" value="1"/>
</dbReference>
<evidence type="ECO:0000256" key="3">
    <source>
        <dbReference type="ARBA" id="ARBA00011738"/>
    </source>
</evidence>
<dbReference type="PANTHER" id="PTHR48075:SF1">
    <property type="entry name" value="LAMBDA-CRYSTALLIN HOMOLOG"/>
    <property type="match status" value="1"/>
</dbReference>
<dbReference type="Proteomes" id="UP001149822">
    <property type="component" value="Unassembled WGS sequence"/>
</dbReference>
<keyword evidence="13" id="KW-1185">Reference proteome</keyword>
<dbReference type="Gene3D" id="1.10.1040.10">
    <property type="entry name" value="N-(1-d-carboxylethyl)-l-norvaline Dehydrogenase, domain 2"/>
    <property type="match status" value="1"/>
</dbReference>
<evidence type="ECO:0000256" key="4">
    <source>
        <dbReference type="ARBA" id="ARBA00022490"/>
    </source>
</evidence>
<dbReference type="SUPFAM" id="SSF51735">
    <property type="entry name" value="NAD(P)-binding Rossmann-fold domains"/>
    <property type="match status" value="1"/>
</dbReference>
<feature type="domain" description="3-hydroxyacyl-CoA dehydrogenase C-terminal" evidence="10">
    <location>
        <begin position="186"/>
        <end position="251"/>
    </location>
</feature>
<evidence type="ECO:0000259" key="10">
    <source>
        <dbReference type="Pfam" id="PF00725"/>
    </source>
</evidence>
<dbReference type="PIRSF" id="PIRSF000105">
    <property type="entry name" value="HCDH"/>
    <property type="match status" value="1"/>
</dbReference>
<dbReference type="PROSITE" id="PS00067">
    <property type="entry name" value="3HCDH"/>
    <property type="match status" value="1"/>
</dbReference>
<evidence type="ECO:0000256" key="9">
    <source>
        <dbReference type="ARBA" id="ARBA00042709"/>
    </source>
</evidence>
<evidence type="ECO:0000256" key="1">
    <source>
        <dbReference type="ARBA" id="ARBA00004496"/>
    </source>
</evidence>
<evidence type="ECO:0000256" key="6">
    <source>
        <dbReference type="ARBA" id="ARBA00023002"/>
    </source>
</evidence>
<comment type="similarity">
    <text evidence="2">Belongs to the 3-hydroxyacyl-CoA dehydrogenase family.</text>
</comment>
<accession>A0ABT4J7A2</accession>